<organism evidence="3 4">
    <name type="scientific">Letharia columbiana</name>
    <dbReference type="NCBI Taxonomy" id="112416"/>
    <lineage>
        <taxon>Eukaryota</taxon>
        <taxon>Fungi</taxon>
        <taxon>Dikarya</taxon>
        <taxon>Ascomycota</taxon>
        <taxon>Pezizomycotina</taxon>
        <taxon>Lecanoromycetes</taxon>
        <taxon>OSLEUM clade</taxon>
        <taxon>Lecanoromycetidae</taxon>
        <taxon>Lecanorales</taxon>
        <taxon>Lecanorineae</taxon>
        <taxon>Parmeliaceae</taxon>
        <taxon>Letharia</taxon>
    </lineage>
</organism>
<protein>
    <recommendedName>
        <fullName evidence="2">SUZ domain-containing protein</fullName>
    </recommendedName>
</protein>
<dbReference type="Proteomes" id="UP000578531">
    <property type="component" value="Unassembled WGS sequence"/>
</dbReference>
<feature type="compositionally biased region" description="Basic and acidic residues" evidence="1">
    <location>
        <begin position="106"/>
        <end position="137"/>
    </location>
</feature>
<dbReference type="RefSeq" id="XP_037166015.1">
    <property type="nucleotide sequence ID" value="XM_037306891.1"/>
</dbReference>
<dbReference type="AlphaFoldDB" id="A0A8H6FXR3"/>
<proteinExistence type="predicted"/>
<reference evidence="3 4" key="1">
    <citation type="journal article" date="2020" name="Genomics">
        <title>Complete, high-quality genomes from long-read metagenomic sequencing of two wolf lichen thalli reveals enigmatic genome architecture.</title>
        <authorList>
            <person name="McKenzie S.K."/>
            <person name="Walston R.F."/>
            <person name="Allen J.L."/>
        </authorList>
    </citation>
    <scope>NUCLEOTIDE SEQUENCE [LARGE SCALE GENOMIC DNA]</scope>
    <source>
        <strain evidence="3">WasteWater2</strain>
    </source>
</reference>
<evidence type="ECO:0000313" key="4">
    <source>
        <dbReference type="Proteomes" id="UP000578531"/>
    </source>
</evidence>
<evidence type="ECO:0000259" key="2">
    <source>
        <dbReference type="PROSITE" id="PS51673"/>
    </source>
</evidence>
<dbReference type="PROSITE" id="PS51673">
    <property type="entry name" value="SUZ"/>
    <property type="match status" value="1"/>
</dbReference>
<dbReference type="EMBL" id="JACCJC010000017">
    <property type="protein sequence ID" value="KAF6236682.1"/>
    <property type="molecule type" value="Genomic_DNA"/>
</dbReference>
<evidence type="ECO:0000256" key="1">
    <source>
        <dbReference type="SAM" id="MobiDB-lite"/>
    </source>
</evidence>
<dbReference type="OrthoDB" id="5422283at2759"/>
<feature type="region of interest" description="Disordered" evidence="1">
    <location>
        <begin position="68"/>
        <end position="168"/>
    </location>
</feature>
<feature type="compositionally biased region" description="Polar residues" evidence="1">
    <location>
        <begin position="142"/>
        <end position="161"/>
    </location>
</feature>
<gene>
    <name evidence="3" type="ORF">HO173_004973</name>
</gene>
<evidence type="ECO:0000313" key="3">
    <source>
        <dbReference type="EMBL" id="KAF6236682.1"/>
    </source>
</evidence>
<feature type="domain" description="SUZ" evidence="2">
    <location>
        <begin position="50"/>
        <end position="144"/>
    </location>
</feature>
<feature type="region of interest" description="Disordered" evidence="1">
    <location>
        <begin position="1"/>
        <end position="53"/>
    </location>
</feature>
<feature type="compositionally biased region" description="Basic and acidic residues" evidence="1">
    <location>
        <begin position="30"/>
        <end position="40"/>
    </location>
</feature>
<dbReference type="GeneID" id="59286637"/>
<keyword evidence="4" id="KW-1185">Reference proteome</keyword>
<name>A0A8H6FXR3_9LECA</name>
<comment type="caution">
    <text evidence="3">The sequence shown here is derived from an EMBL/GenBank/DDBJ whole genome shotgun (WGS) entry which is preliminary data.</text>
</comment>
<sequence length="281" mass="31655">MPDAWDDDWIAKGDSSPSKTEPAPISTKTSKAERRAKQAEFNRQLWEDAEDPQDNFFLKSRDIVPLKSEFRPAMKVLSRKPEKSSATNVEGIGQLNIDDDDESEDENKKHHLTAEERREKAQREREEKQKKYEEVRQKLFGNDQSSCATAASGPRKNTSKNAPPGTKAGIRLAETVDLRHLRATRLGGCMILMIQANQGCPQFYGKRRKQSQMSYSLSDLHEPLIIVAEGVLDSLLEAASLLEWLLYTIGMFWPPLDCRIPAILGSTNTITRKMVHTGANS</sequence>
<accession>A0A8H6FXR3</accession>
<dbReference type="InterPro" id="IPR024771">
    <property type="entry name" value="SUZ"/>
</dbReference>